<name>A0A1B2M025_9GAMM</name>
<reference evidence="1 2" key="1">
    <citation type="submission" date="2016-08" db="EMBL/GenBank/DDBJ databases">
        <authorList>
            <person name="Seilhamer J.J."/>
        </authorList>
    </citation>
    <scope>NUCLEOTIDE SEQUENCE [LARGE SCALE GENOMIC DNA]</scope>
    <source>
        <strain evidence="1 2">BRTC-1</strain>
    </source>
</reference>
<proteinExistence type="predicted"/>
<dbReference type="AlphaFoldDB" id="A0A1B2M025"/>
<keyword evidence="2" id="KW-1185">Reference proteome</keyword>
<accession>A0A1B2M025</accession>
<dbReference type="EMBL" id="CP016895">
    <property type="protein sequence ID" value="AOA58546.1"/>
    <property type="molecule type" value="Genomic_DNA"/>
</dbReference>
<evidence type="ECO:0000313" key="1">
    <source>
        <dbReference type="EMBL" id="AOA58546.1"/>
    </source>
</evidence>
<evidence type="ECO:0000313" key="2">
    <source>
        <dbReference type="Proteomes" id="UP000093391"/>
    </source>
</evidence>
<dbReference type="Proteomes" id="UP000093391">
    <property type="component" value="Chromosome"/>
</dbReference>
<dbReference type="KEGG" id="ala:BFG52_09410"/>
<organism evidence="1 2">
    <name type="scientific">Acinetobacter larvae</name>
    <dbReference type="NCBI Taxonomy" id="1789224"/>
    <lineage>
        <taxon>Bacteria</taxon>
        <taxon>Pseudomonadati</taxon>
        <taxon>Pseudomonadota</taxon>
        <taxon>Gammaproteobacteria</taxon>
        <taxon>Moraxellales</taxon>
        <taxon>Moraxellaceae</taxon>
        <taxon>Acinetobacter</taxon>
    </lineage>
</organism>
<sequence>MGIQMHTNKKHWYLVYATYEDARNSSKHMAEGTFSLSSTNINKSMLAIIRTDLIKRVLEQNTDLEIENFKLHALSYLGEMTEQAFNA</sequence>
<protein>
    <submittedName>
        <fullName evidence="1">Uncharacterized protein</fullName>
    </submittedName>
</protein>
<gene>
    <name evidence="1" type="ORF">BFG52_09410</name>
</gene>